<gene>
    <name evidence="3" type="ORF">EYE42_12225</name>
</gene>
<comment type="caution">
    <text evidence="3">The sequence shown here is derived from an EMBL/GenBank/DDBJ whole genome shotgun (WGS) entry which is preliminary data.</text>
</comment>
<keyword evidence="1" id="KW-0812">Transmembrane</keyword>
<feature type="transmembrane region" description="Helical" evidence="1">
    <location>
        <begin position="171"/>
        <end position="190"/>
    </location>
</feature>
<feature type="chain" id="PRO_5020948105" evidence="2">
    <location>
        <begin position="24"/>
        <end position="197"/>
    </location>
</feature>
<accession>A0A4Q9FXT0</accession>
<feature type="signal peptide" evidence="2">
    <location>
        <begin position="1"/>
        <end position="23"/>
    </location>
</feature>
<evidence type="ECO:0000313" key="4">
    <source>
        <dbReference type="Proteomes" id="UP000293520"/>
    </source>
</evidence>
<evidence type="ECO:0000313" key="3">
    <source>
        <dbReference type="EMBL" id="TBN38653.1"/>
    </source>
</evidence>
<organism evidence="3 4">
    <name type="scientific">Paracoccus subflavus</name>
    <dbReference type="NCBI Taxonomy" id="2528244"/>
    <lineage>
        <taxon>Bacteria</taxon>
        <taxon>Pseudomonadati</taxon>
        <taxon>Pseudomonadota</taxon>
        <taxon>Alphaproteobacteria</taxon>
        <taxon>Rhodobacterales</taxon>
        <taxon>Paracoccaceae</taxon>
        <taxon>Paracoccus</taxon>
    </lineage>
</organism>
<evidence type="ECO:0000256" key="2">
    <source>
        <dbReference type="SAM" id="SignalP"/>
    </source>
</evidence>
<sequence>MMNGMKTILAGAVLAMTASAGNAAVMYADQVISADYGTCTGSASQCTSNDRLNQDNALGATDGAFYALGFGGSIVLGFAQSMFPAGTVSTMEITFNRMIGHDEAVQIFTLDDMQNVVEDLGVAVNNPDGSTRQRANAPFSYIRLVDVSKSVFPNTTSFDGYDVDSVAVAPVPLPAAGVMLLAGLGGLAMVRRRKTAA</sequence>
<protein>
    <submittedName>
        <fullName evidence="3">VPLPA-CTERM sorting domain-containing protein</fullName>
    </submittedName>
</protein>
<keyword evidence="2" id="KW-0732">Signal</keyword>
<keyword evidence="1" id="KW-1133">Transmembrane helix</keyword>
<evidence type="ECO:0000256" key="1">
    <source>
        <dbReference type="SAM" id="Phobius"/>
    </source>
</evidence>
<dbReference type="OrthoDB" id="7873524at2"/>
<dbReference type="AlphaFoldDB" id="A0A4Q9FXT0"/>
<dbReference type="Proteomes" id="UP000293520">
    <property type="component" value="Unassembled WGS sequence"/>
</dbReference>
<dbReference type="NCBIfam" id="TIGR03370">
    <property type="entry name" value="VPLPA-CTERM"/>
    <property type="match status" value="1"/>
</dbReference>
<dbReference type="EMBL" id="SISK01000009">
    <property type="protein sequence ID" value="TBN38653.1"/>
    <property type="molecule type" value="Genomic_DNA"/>
</dbReference>
<reference evidence="3 4" key="1">
    <citation type="submission" date="2019-02" db="EMBL/GenBank/DDBJ databases">
        <title>Paracoccus subflavus sp. nov., isolated from marine sediment of the Pacific Ocean.</title>
        <authorList>
            <person name="Zhang G."/>
        </authorList>
    </citation>
    <scope>NUCLEOTIDE SEQUENCE [LARGE SCALE GENOMIC DNA]</scope>
    <source>
        <strain evidence="3 4">GY0581</strain>
    </source>
</reference>
<name>A0A4Q9FXT0_9RHOB</name>
<keyword evidence="1" id="KW-0472">Membrane</keyword>
<keyword evidence="4" id="KW-1185">Reference proteome</keyword>
<proteinExistence type="predicted"/>
<dbReference type="InterPro" id="IPR022472">
    <property type="entry name" value="VPLPA-CTERM"/>
</dbReference>